<dbReference type="STRING" id="106004.A0A1Y2G244"/>
<dbReference type="Proteomes" id="UP000193467">
    <property type="component" value="Unassembled WGS sequence"/>
</dbReference>
<sequence>MGMIVRSLPVTLYSLMFLLDRVVTQRVSARFHQPPRATIAELPPFPIIEGPSDDDAYWSRLLILKGESSKRALIGARGTARIIGDAAEEGVPFGTHEAMDIRGTLMIFSRLPLWLSTIFDAPVAEEGGSLDFTFDVKLKEVRGVLKALYSIGWADSKLSEPIPWVKEEIAKIEAKQANYLLAASAFVTSTAPSVDPTTSFNLDVGNLSSYNTLSQPSTAMWDEAELTSMLSSLEKEFGGPSMQAPEPTGWIFDMNLYLATSVLFVVIHTTAPLVNDRRSPLGSRTSLC</sequence>
<dbReference type="AlphaFoldDB" id="A0A1Y2G244"/>
<organism evidence="2 3">
    <name type="scientific">Leucosporidium creatinivorum</name>
    <dbReference type="NCBI Taxonomy" id="106004"/>
    <lineage>
        <taxon>Eukaryota</taxon>
        <taxon>Fungi</taxon>
        <taxon>Dikarya</taxon>
        <taxon>Basidiomycota</taxon>
        <taxon>Pucciniomycotina</taxon>
        <taxon>Microbotryomycetes</taxon>
        <taxon>Leucosporidiales</taxon>
        <taxon>Leucosporidium</taxon>
    </lineage>
</organism>
<protein>
    <submittedName>
        <fullName evidence="2">Uncharacterized protein</fullName>
    </submittedName>
</protein>
<evidence type="ECO:0000313" key="3">
    <source>
        <dbReference type="Proteomes" id="UP000193467"/>
    </source>
</evidence>
<keyword evidence="1" id="KW-0732">Signal</keyword>
<name>A0A1Y2G244_9BASI</name>
<accession>A0A1Y2G244</accession>
<proteinExistence type="predicted"/>
<comment type="caution">
    <text evidence="2">The sequence shown here is derived from an EMBL/GenBank/DDBJ whole genome shotgun (WGS) entry which is preliminary data.</text>
</comment>
<keyword evidence="3" id="KW-1185">Reference proteome</keyword>
<evidence type="ECO:0000313" key="2">
    <source>
        <dbReference type="EMBL" id="ORY91445.1"/>
    </source>
</evidence>
<dbReference type="EMBL" id="MCGR01000002">
    <property type="protein sequence ID" value="ORY91445.1"/>
    <property type="molecule type" value="Genomic_DNA"/>
</dbReference>
<evidence type="ECO:0000256" key="1">
    <source>
        <dbReference type="SAM" id="SignalP"/>
    </source>
</evidence>
<feature type="signal peptide" evidence="1">
    <location>
        <begin position="1"/>
        <end position="24"/>
    </location>
</feature>
<feature type="chain" id="PRO_5012982880" evidence="1">
    <location>
        <begin position="25"/>
        <end position="288"/>
    </location>
</feature>
<dbReference type="InParanoid" id="A0A1Y2G244"/>
<reference evidence="2 3" key="1">
    <citation type="submission" date="2016-07" db="EMBL/GenBank/DDBJ databases">
        <title>Pervasive Adenine N6-methylation of Active Genes in Fungi.</title>
        <authorList>
            <consortium name="DOE Joint Genome Institute"/>
            <person name="Mondo S.J."/>
            <person name="Dannebaum R.O."/>
            <person name="Kuo R.C."/>
            <person name="Labutti K."/>
            <person name="Haridas S."/>
            <person name="Kuo A."/>
            <person name="Salamov A."/>
            <person name="Ahrendt S.R."/>
            <person name="Lipzen A."/>
            <person name="Sullivan W."/>
            <person name="Andreopoulos W.B."/>
            <person name="Clum A."/>
            <person name="Lindquist E."/>
            <person name="Daum C."/>
            <person name="Ramamoorthy G.K."/>
            <person name="Gryganskyi A."/>
            <person name="Culley D."/>
            <person name="Magnuson J.K."/>
            <person name="James T.Y."/>
            <person name="O'Malley M.A."/>
            <person name="Stajich J.E."/>
            <person name="Spatafora J.W."/>
            <person name="Visel A."/>
            <person name="Grigoriev I.V."/>
        </authorList>
    </citation>
    <scope>NUCLEOTIDE SEQUENCE [LARGE SCALE GENOMIC DNA]</scope>
    <source>
        <strain evidence="2 3">62-1032</strain>
    </source>
</reference>
<gene>
    <name evidence="2" type="ORF">BCR35DRAFT_328053</name>
</gene>